<dbReference type="InterPro" id="IPR000847">
    <property type="entry name" value="LysR_HTH_N"/>
</dbReference>
<evidence type="ECO:0000256" key="3">
    <source>
        <dbReference type="ARBA" id="ARBA00023125"/>
    </source>
</evidence>
<name>A0A2T7UN57_9RHOB</name>
<reference evidence="6 7" key="1">
    <citation type="journal article" date="2011" name="Syst. Appl. Microbiol.">
        <title>Defluviimonas denitrificans gen. nov., sp. nov., and Pararhodobacter aggregans gen. nov., sp. nov., non-phototrophic Rhodobacteraceae from the biofilter of a marine aquaculture.</title>
        <authorList>
            <person name="Foesel B.U."/>
            <person name="Drake H.L."/>
            <person name="Schramm A."/>
        </authorList>
    </citation>
    <scope>NUCLEOTIDE SEQUENCE [LARGE SCALE GENOMIC DNA]</scope>
    <source>
        <strain evidence="6 7">D1-19</strain>
    </source>
</reference>
<dbReference type="RefSeq" id="WP_107751893.1">
    <property type="nucleotide sequence ID" value="NZ_QBKF01000005.1"/>
</dbReference>
<dbReference type="Pfam" id="PF00126">
    <property type="entry name" value="HTH_1"/>
    <property type="match status" value="1"/>
</dbReference>
<dbReference type="Gene3D" id="1.10.10.10">
    <property type="entry name" value="Winged helix-like DNA-binding domain superfamily/Winged helix DNA-binding domain"/>
    <property type="match status" value="1"/>
</dbReference>
<dbReference type="InterPro" id="IPR036390">
    <property type="entry name" value="WH_DNA-bd_sf"/>
</dbReference>
<feature type="domain" description="HTH lysR-type" evidence="5">
    <location>
        <begin position="18"/>
        <end position="73"/>
    </location>
</feature>
<accession>A0A2T7UN57</accession>
<dbReference type="Proteomes" id="UP000244810">
    <property type="component" value="Unassembled WGS sequence"/>
</dbReference>
<dbReference type="GO" id="GO:0003700">
    <property type="term" value="F:DNA-binding transcription factor activity"/>
    <property type="evidence" value="ECO:0007669"/>
    <property type="project" value="InterPro"/>
</dbReference>
<dbReference type="Gene3D" id="3.40.190.10">
    <property type="entry name" value="Periplasmic binding protein-like II"/>
    <property type="match status" value="2"/>
</dbReference>
<evidence type="ECO:0000256" key="2">
    <source>
        <dbReference type="ARBA" id="ARBA00023015"/>
    </source>
</evidence>
<dbReference type="OrthoDB" id="9811588at2"/>
<keyword evidence="4" id="KW-0804">Transcription</keyword>
<protein>
    <recommendedName>
        <fullName evidence="5">HTH lysR-type domain-containing protein</fullName>
    </recommendedName>
</protein>
<dbReference type="PROSITE" id="PS50931">
    <property type="entry name" value="HTH_LYSR"/>
    <property type="match status" value="1"/>
</dbReference>
<gene>
    <name evidence="6" type="ORF">DDE23_17895</name>
</gene>
<comment type="caution">
    <text evidence="6">The sequence shown here is derived from an EMBL/GenBank/DDBJ whole genome shotgun (WGS) entry which is preliminary data.</text>
</comment>
<dbReference type="PANTHER" id="PTHR30126">
    <property type="entry name" value="HTH-TYPE TRANSCRIPTIONAL REGULATOR"/>
    <property type="match status" value="1"/>
</dbReference>
<sequence>MALNAQTLLLRLTTRARLRHMQALVVLDDLRSMTRAAQAMGMTQPAMTQLVAEMEQLLETRLFLRHSRGVDPTPVAEDLLPVARRILAAMEEGAEAIATRIRRDSGPIRVAVTVAAVGALLDRLLPDFSQRHPTLQLMVETVMGLSLSASFNGEDYDLVLCRRQRVVPEGWTFAPCYDDAPVIVAGRRHPLAGKAVVTAADLGQCIWLQNHVATLARHAFDALREEYGWDNLKEINMISRIPEVMWSMLRPGTAVCLSPRSVALPRLADGSLVELPFPVEAPLEPMGFYWKPADATPSLRLVAQGLLALRDAP</sequence>
<dbReference type="InterPro" id="IPR036388">
    <property type="entry name" value="WH-like_DNA-bd_sf"/>
</dbReference>
<dbReference type="PANTHER" id="PTHR30126:SF97">
    <property type="entry name" value="HTH-TYPE TRANSCRIPTIONAL REGULATOR ABGR"/>
    <property type="match status" value="1"/>
</dbReference>
<keyword evidence="7" id="KW-1185">Reference proteome</keyword>
<evidence type="ECO:0000256" key="4">
    <source>
        <dbReference type="ARBA" id="ARBA00023163"/>
    </source>
</evidence>
<dbReference type="AlphaFoldDB" id="A0A2T7UN57"/>
<keyword evidence="3" id="KW-0238">DNA-binding</keyword>
<evidence type="ECO:0000313" key="7">
    <source>
        <dbReference type="Proteomes" id="UP000244810"/>
    </source>
</evidence>
<evidence type="ECO:0000313" key="6">
    <source>
        <dbReference type="EMBL" id="PVE46068.1"/>
    </source>
</evidence>
<dbReference type="GO" id="GO:0000976">
    <property type="term" value="F:transcription cis-regulatory region binding"/>
    <property type="evidence" value="ECO:0007669"/>
    <property type="project" value="TreeGrafter"/>
</dbReference>
<organism evidence="6 7">
    <name type="scientific">Pararhodobacter aggregans</name>
    <dbReference type="NCBI Taxonomy" id="404875"/>
    <lineage>
        <taxon>Bacteria</taxon>
        <taxon>Pseudomonadati</taxon>
        <taxon>Pseudomonadota</taxon>
        <taxon>Alphaproteobacteria</taxon>
        <taxon>Rhodobacterales</taxon>
        <taxon>Paracoccaceae</taxon>
        <taxon>Pararhodobacter</taxon>
    </lineage>
</organism>
<dbReference type="PRINTS" id="PR00039">
    <property type="entry name" value="HTHLYSR"/>
</dbReference>
<dbReference type="InterPro" id="IPR005119">
    <property type="entry name" value="LysR_subst-bd"/>
</dbReference>
<keyword evidence="2" id="KW-0805">Transcription regulation</keyword>
<proteinExistence type="inferred from homology"/>
<comment type="similarity">
    <text evidence="1">Belongs to the LysR transcriptional regulatory family.</text>
</comment>
<evidence type="ECO:0000259" key="5">
    <source>
        <dbReference type="PROSITE" id="PS50931"/>
    </source>
</evidence>
<evidence type="ECO:0000256" key="1">
    <source>
        <dbReference type="ARBA" id="ARBA00009437"/>
    </source>
</evidence>
<dbReference type="Pfam" id="PF03466">
    <property type="entry name" value="LysR_substrate"/>
    <property type="match status" value="1"/>
</dbReference>
<dbReference type="EMBL" id="QDDR01000010">
    <property type="protein sequence ID" value="PVE46068.1"/>
    <property type="molecule type" value="Genomic_DNA"/>
</dbReference>
<dbReference type="SUPFAM" id="SSF46785">
    <property type="entry name" value="Winged helix' DNA-binding domain"/>
    <property type="match status" value="1"/>
</dbReference>
<dbReference type="SUPFAM" id="SSF53850">
    <property type="entry name" value="Periplasmic binding protein-like II"/>
    <property type="match status" value="1"/>
</dbReference>